<evidence type="ECO:0000256" key="3">
    <source>
        <dbReference type="ARBA" id="ARBA00022490"/>
    </source>
</evidence>
<dbReference type="SUPFAM" id="SSF55205">
    <property type="entry name" value="EPT/RTPC-like"/>
    <property type="match status" value="1"/>
</dbReference>
<keyword evidence="3" id="KW-0963">Cytoplasm</keyword>
<evidence type="ECO:0000256" key="6">
    <source>
        <dbReference type="ARBA" id="ARBA00022960"/>
    </source>
</evidence>
<dbReference type="EC" id="2.5.1.7" evidence="12"/>
<dbReference type="Gene3D" id="3.65.10.10">
    <property type="entry name" value="Enolpyruvate transferase domain"/>
    <property type="match status" value="2"/>
</dbReference>
<dbReference type="Pfam" id="PF00275">
    <property type="entry name" value="EPSP_synthase"/>
    <property type="match status" value="1"/>
</dbReference>
<evidence type="ECO:0000259" key="17">
    <source>
        <dbReference type="Pfam" id="PF00275"/>
    </source>
</evidence>
<evidence type="ECO:0000256" key="8">
    <source>
        <dbReference type="ARBA" id="ARBA00023306"/>
    </source>
</evidence>
<evidence type="ECO:0000256" key="14">
    <source>
        <dbReference type="ARBA" id="ARBA00042443"/>
    </source>
</evidence>
<dbReference type="PANTHER" id="PTHR43783">
    <property type="entry name" value="UDP-N-ACETYLGLUCOSAMINE 1-CARBOXYVINYLTRANSFERASE"/>
    <property type="match status" value="1"/>
</dbReference>
<evidence type="ECO:0000256" key="15">
    <source>
        <dbReference type="ARBA" id="ARBA00042842"/>
    </source>
</evidence>
<dbReference type="Proteomes" id="UP001050808">
    <property type="component" value="Unassembled WGS sequence"/>
</dbReference>
<keyword evidence="6" id="KW-0133">Cell shape</keyword>
<sequence length="440" mass="45876">MTTTQVPAVTSEVIAIRPGPPLAGTVTVDGSKNAALPLLAAAAALRRPVQLANVPANADVQAMLTLLQYAGHRIARPVGEPNTVLVLSSDGTRIAPELFEAAARIRASYYLVPALLAAHDRASLPWPGGCPIGERGMEQHFRVYETFGDRYAVDDHGYTVEARNTHNGSVSVMLPFRSRGASIAAILRAVIARRPLRLGHPNLSPEVTSVLVALQAAGWSAQANERLIALAPPASASQEPLAWTVPGDKIEAGTLACALAATGGNGRIEGVHSKDVAPMVAALRWLGVPVAAQENALTVHAADTQPSHHPLRAIASLSPGGLDADFEPPLMALTLGLPGTHLFADTINPGRHGNLLPQLTRLGADIHEISPTQCRLTGPQRLTGAGVEATDIRTGSALLVAGITAHGVTTLGGLEQLRRGHADLPTKLRALGADICEVTP</sequence>
<evidence type="ECO:0000256" key="9">
    <source>
        <dbReference type="ARBA" id="ARBA00023316"/>
    </source>
</evidence>
<keyword evidence="19" id="KW-1185">Reference proteome</keyword>
<dbReference type="InterPro" id="IPR036968">
    <property type="entry name" value="Enolpyruvate_Tfrase_sf"/>
</dbReference>
<dbReference type="EMBL" id="BNDY01000021">
    <property type="protein sequence ID" value="GHI43615.1"/>
    <property type="molecule type" value="Genomic_DNA"/>
</dbReference>
<comment type="similarity">
    <text evidence="11">Belongs to the EPSP synthase family. MurA subfamily.</text>
</comment>
<keyword evidence="8" id="KW-0131">Cell cycle</keyword>
<proteinExistence type="inferred from homology"/>
<evidence type="ECO:0000256" key="16">
    <source>
        <dbReference type="ARBA" id="ARBA00047527"/>
    </source>
</evidence>
<evidence type="ECO:0000256" key="10">
    <source>
        <dbReference type="ARBA" id="ARBA00037534"/>
    </source>
</evidence>
<evidence type="ECO:0000256" key="5">
    <source>
        <dbReference type="ARBA" id="ARBA00022679"/>
    </source>
</evidence>
<dbReference type="InterPro" id="IPR001986">
    <property type="entry name" value="Enolpyruvate_Tfrase_dom"/>
</dbReference>
<evidence type="ECO:0000256" key="7">
    <source>
        <dbReference type="ARBA" id="ARBA00022984"/>
    </source>
</evidence>
<evidence type="ECO:0000256" key="4">
    <source>
        <dbReference type="ARBA" id="ARBA00022618"/>
    </source>
</evidence>
<evidence type="ECO:0000256" key="2">
    <source>
        <dbReference type="ARBA" id="ARBA00004752"/>
    </source>
</evidence>
<reference evidence="18" key="1">
    <citation type="submission" date="2024-05" db="EMBL/GenBank/DDBJ databases">
        <title>Whole genome shotgun sequence of Streptomyces violascens NBRC 12920.</title>
        <authorList>
            <person name="Komaki H."/>
            <person name="Tamura T."/>
        </authorList>
    </citation>
    <scope>NUCLEOTIDE SEQUENCE</scope>
    <source>
        <strain evidence="18">NBRC 12920</strain>
    </source>
</reference>
<dbReference type="PANTHER" id="PTHR43783:SF1">
    <property type="entry name" value="UDP-N-ACETYLGLUCOSAMINE 1-CARBOXYVINYLTRANSFERASE"/>
    <property type="match status" value="1"/>
</dbReference>
<keyword evidence="7" id="KW-0573">Peptidoglycan synthesis</keyword>
<name>A0ABQ3R259_9ACTN</name>
<evidence type="ECO:0000256" key="13">
    <source>
        <dbReference type="ARBA" id="ARBA00039754"/>
    </source>
</evidence>
<evidence type="ECO:0000256" key="11">
    <source>
        <dbReference type="ARBA" id="ARBA00038367"/>
    </source>
</evidence>
<feature type="domain" description="Enolpyruvate transferase" evidence="17">
    <location>
        <begin position="17"/>
        <end position="427"/>
    </location>
</feature>
<organism evidence="18 19">
    <name type="scientific">Streptomyces violascens</name>
    <dbReference type="NCBI Taxonomy" id="67381"/>
    <lineage>
        <taxon>Bacteria</taxon>
        <taxon>Bacillati</taxon>
        <taxon>Actinomycetota</taxon>
        <taxon>Actinomycetes</taxon>
        <taxon>Kitasatosporales</taxon>
        <taxon>Streptomycetaceae</taxon>
        <taxon>Streptomyces</taxon>
    </lineage>
</organism>
<gene>
    <name evidence="18" type="primary">murA2</name>
    <name evidence="18" type="ORF">Sviol_80230</name>
</gene>
<evidence type="ECO:0000256" key="12">
    <source>
        <dbReference type="ARBA" id="ARBA00039108"/>
    </source>
</evidence>
<comment type="pathway">
    <text evidence="2">Cell wall biogenesis; peptidoglycan biosynthesis.</text>
</comment>
<accession>A0ABQ3R259</accession>
<evidence type="ECO:0000313" key="19">
    <source>
        <dbReference type="Proteomes" id="UP001050808"/>
    </source>
</evidence>
<evidence type="ECO:0000313" key="18">
    <source>
        <dbReference type="EMBL" id="GHI43615.1"/>
    </source>
</evidence>
<comment type="catalytic activity">
    <reaction evidence="16">
        <text>phosphoenolpyruvate + UDP-N-acetyl-alpha-D-glucosamine = UDP-N-acetyl-3-O-(1-carboxyvinyl)-alpha-D-glucosamine + phosphate</text>
        <dbReference type="Rhea" id="RHEA:18681"/>
        <dbReference type="ChEBI" id="CHEBI:43474"/>
        <dbReference type="ChEBI" id="CHEBI:57705"/>
        <dbReference type="ChEBI" id="CHEBI:58702"/>
        <dbReference type="ChEBI" id="CHEBI:68483"/>
        <dbReference type="EC" id="2.5.1.7"/>
    </reaction>
</comment>
<comment type="caution">
    <text evidence="18">The sequence shown here is derived from an EMBL/GenBank/DDBJ whole genome shotgun (WGS) entry which is preliminary data.</text>
</comment>
<comment type="function">
    <text evidence="10">Cell wall formation. Adds enolpyruvyl to UDP-N-acetylglucosamine.</text>
</comment>
<dbReference type="InterPro" id="IPR050068">
    <property type="entry name" value="MurA_subfamily"/>
</dbReference>
<keyword evidence="9" id="KW-0961">Cell wall biogenesis/degradation</keyword>
<evidence type="ECO:0000256" key="1">
    <source>
        <dbReference type="ARBA" id="ARBA00004496"/>
    </source>
</evidence>
<comment type="subcellular location">
    <subcellularLocation>
        <location evidence="1">Cytoplasm</location>
    </subcellularLocation>
</comment>
<protein>
    <recommendedName>
        <fullName evidence="13">UDP-N-acetylglucosamine 1-carboxyvinyltransferase</fullName>
        <ecNumber evidence="12">2.5.1.7</ecNumber>
    </recommendedName>
    <alternativeName>
        <fullName evidence="14">Enoylpyruvate transferase</fullName>
    </alternativeName>
    <alternativeName>
        <fullName evidence="15">UDP-N-acetylglucosamine enolpyruvyl transferase</fullName>
    </alternativeName>
</protein>
<keyword evidence="4" id="KW-0132">Cell division</keyword>
<keyword evidence="5" id="KW-0808">Transferase</keyword>
<dbReference type="InterPro" id="IPR013792">
    <property type="entry name" value="RNA3'P_cycl/enolpyr_Trfase_a/b"/>
</dbReference>